<dbReference type="GO" id="GO:0016020">
    <property type="term" value="C:membrane"/>
    <property type="evidence" value="ECO:0007669"/>
    <property type="project" value="InterPro"/>
</dbReference>
<evidence type="ECO:0000256" key="7">
    <source>
        <dbReference type="PIRSR" id="PIRSR601577-1"/>
    </source>
</evidence>
<keyword evidence="10" id="KW-0812">Transmembrane</keyword>
<feature type="active site" evidence="7">
    <location>
        <position position="187"/>
    </location>
</feature>
<feature type="compositionally biased region" description="Low complexity" evidence="9">
    <location>
        <begin position="556"/>
        <end position="567"/>
    </location>
</feature>
<evidence type="ECO:0000256" key="8">
    <source>
        <dbReference type="PIRSR" id="PIRSR601577-2"/>
    </source>
</evidence>
<evidence type="ECO:0000313" key="12">
    <source>
        <dbReference type="Proteomes" id="UP000001542"/>
    </source>
</evidence>
<dbReference type="KEGG" id="tva:4762711"/>
<dbReference type="PANTHER" id="PTHR10942">
    <property type="entry name" value="LEISHMANOLYSIN-LIKE PEPTIDASE"/>
    <property type="match status" value="1"/>
</dbReference>
<feature type="transmembrane region" description="Helical" evidence="10">
    <location>
        <begin position="593"/>
        <end position="619"/>
    </location>
</feature>
<evidence type="ECO:0000313" key="11">
    <source>
        <dbReference type="EMBL" id="EAY04846.1"/>
    </source>
</evidence>
<dbReference type="VEuPathDB" id="TrichDB:TVAGG3_0411340"/>
<reference evidence="11" key="1">
    <citation type="submission" date="2006-10" db="EMBL/GenBank/DDBJ databases">
        <authorList>
            <person name="Amadeo P."/>
            <person name="Zhao Q."/>
            <person name="Wortman J."/>
            <person name="Fraser-Liggett C."/>
            <person name="Carlton J."/>
        </authorList>
    </citation>
    <scope>NUCLEOTIDE SEQUENCE</scope>
    <source>
        <strain evidence="11">G3</strain>
    </source>
</reference>
<evidence type="ECO:0000256" key="2">
    <source>
        <dbReference type="ARBA" id="ARBA00022670"/>
    </source>
</evidence>
<dbReference type="VEuPathDB" id="TrichDB:TVAG_226590"/>
<gene>
    <name evidence="11" type="ORF">TVAG_226590</name>
</gene>
<dbReference type="Gene3D" id="3.90.132.10">
    <property type="entry name" value="Leishmanolysin , domain 2"/>
    <property type="match status" value="1"/>
</dbReference>
<keyword evidence="10" id="KW-0472">Membrane</keyword>
<feature type="binding site" evidence="8">
    <location>
        <position position="186"/>
    </location>
    <ligand>
        <name>Zn(2+)</name>
        <dbReference type="ChEBI" id="CHEBI:29105"/>
        <note>catalytic</note>
    </ligand>
</feature>
<feature type="binding site" evidence="8">
    <location>
        <position position="271"/>
    </location>
    <ligand>
        <name>Zn(2+)</name>
        <dbReference type="ChEBI" id="CHEBI:29105"/>
        <note>catalytic</note>
    </ligand>
</feature>
<dbReference type="Pfam" id="PF01457">
    <property type="entry name" value="Peptidase_M8"/>
    <property type="match status" value="1"/>
</dbReference>
<dbReference type="EMBL" id="DS113464">
    <property type="protein sequence ID" value="EAY04846.1"/>
    <property type="molecule type" value="Genomic_DNA"/>
</dbReference>
<keyword evidence="4" id="KW-0378">Hydrolase</keyword>
<dbReference type="FunFam" id="3.90.132.10:FF:000003">
    <property type="entry name" value="GP63-like"/>
    <property type="match status" value="1"/>
</dbReference>
<dbReference type="RefSeq" id="XP_001317069.1">
    <property type="nucleotide sequence ID" value="XM_001317034.1"/>
</dbReference>
<dbReference type="AlphaFoldDB" id="A2ER93"/>
<evidence type="ECO:0000256" key="9">
    <source>
        <dbReference type="SAM" id="MobiDB-lite"/>
    </source>
</evidence>
<keyword evidence="10" id="KW-1133">Transmembrane helix</keyword>
<comment type="similarity">
    <text evidence="1">Belongs to the peptidase M8 family.</text>
</comment>
<keyword evidence="5 8" id="KW-0862">Zinc</keyword>
<dbReference type="SMR" id="A2ER93"/>
<dbReference type="GO" id="GO:0007155">
    <property type="term" value="P:cell adhesion"/>
    <property type="evidence" value="ECO:0007669"/>
    <property type="project" value="InterPro"/>
</dbReference>
<evidence type="ECO:0000256" key="4">
    <source>
        <dbReference type="ARBA" id="ARBA00022801"/>
    </source>
</evidence>
<dbReference type="OrthoDB" id="10266053at2759"/>
<evidence type="ECO:0000256" key="1">
    <source>
        <dbReference type="ARBA" id="ARBA00005860"/>
    </source>
</evidence>
<dbReference type="InParanoid" id="A2ER93"/>
<keyword evidence="3 8" id="KW-0479">Metal-binding</keyword>
<dbReference type="PANTHER" id="PTHR10942:SF0">
    <property type="entry name" value="LEISHMANOLYSIN-LIKE PEPTIDASE"/>
    <property type="match status" value="1"/>
</dbReference>
<dbReference type="SUPFAM" id="SSF55486">
    <property type="entry name" value="Metalloproteases ('zincins'), catalytic domain"/>
    <property type="match status" value="1"/>
</dbReference>
<reference evidence="11" key="2">
    <citation type="journal article" date="2007" name="Science">
        <title>Draft genome sequence of the sexually transmitted pathogen Trichomonas vaginalis.</title>
        <authorList>
            <person name="Carlton J.M."/>
            <person name="Hirt R.P."/>
            <person name="Silva J.C."/>
            <person name="Delcher A.L."/>
            <person name="Schatz M."/>
            <person name="Zhao Q."/>
            <person name="Wortman J.R."/>
            <person name="Bidwell S.L."/>
            <person name="Alsmark U.C.M."/>
            <person name="Besteiro S."/>
            <person name="Sicheritz-Ponten T."/>
            <person name="Noel C.J."/>
            <person name="Dacks J.B."/>
            <person name="Foster P.G."/>
            <person name="Simillion C."/>
            <person name="Van de Peer Y."/>
            <person name="Miranda-Saavedra D."/>
            <person name="Barton G.J."/>
            <person name="Westrop G.D."/>
            <person name="Mueller S."/>
            <person name="Dessi D."/>
            <person name="Fiori P.L."/>
            <person name="Ren Q."/>
            <person name="Paulsen I."/>
            <person name="Zhang H."/>
            <person name="Bastida-Corcuera F.D."/>
            <person name="Simoes-Barbosa A."/>
            <person name="Brown M.T."/>
            <person name="Hayes R.D."/>
            <person name="Mukherjee M."/>
            <person name="Okumura C.Y."/>
            <person name="Schneider R."/>
            <person name="Smith A.J."/>
            <person name="Vanacova S."/>
            <person name="Villalvazo M."/>
            <person name="Haas B.J."/>
            <person name="Pertea M."/>
            <person name="Feldblyum T.V."/>
            <person name="Utterback T.R."/>
            <person name="Shu C.L."/>
            <person name="Osoegawa K."/>
            <person name="de Jong P.J."/>
            <person name="Hrdy I."/>
            <person name="Horvathova L."/>
            <person name="Zubacova Z."/>
            <person name="Dolezal P."/>
            <person name="Malik S.B."/>
            <person name="Logsdon J.M. Jr."/>
            <person name="Henze K."/>
            <person name="Gupta A."/>
            <person name="Wang C.C."/>
            <person name="Dunne R.L."/>
            <person name="Upcroft J.A."/>
            <person name="Upcroft P."/>
            <person name="White O."/>
            <person name="Salzberg S.L."/>
            <person name="Tang P."/>
            <person name="Chiu C.-H."/>
            <person name="Lee Y.-S."/>
            <person name="Embley T.M."/>
            <person name="Coombs G.H."/>
            <person name="Mottram J.C."/>
            <person name="Tachezy J."/>
            <person name="Fraser-Liggett C.M."/>
            <person name="Johnson P.J."/>
        </authorList>
    </citation>
    <scope>NUCLEOTIDE SEQUENCE [LARGE SCALE GENOMIC DNA]</scope>
    <source>
        <strain evidence="11">G3</strain>
    </source>
</reference>
<keyword evidence="6 8" id="KW-0482">Metalloprotease</keyword>
<keyword evidence="2" id="KW-0645">Protease</keyword>
<evidence type="ECO:0000256" key="5">
    <source>
        <dbReference type="ARBA" id="ARBA00022833"/>
    </source>
</evidence>
<name>A2ER93_TRIV3</name>
<dbReference type="GO" id="GO:0005737">
    <property type="term" value="C:cytoplasm"/>
    <property type="evidence" value="ECO:0000318"/>
    <property type="project" value="GO_Central"/>
</dbReference>
<dbReference type="GO" id="GO:0008233">
    <property type="term" value="F:peptidase activity"/>
    <property type="evidence" value="ECO:0000318"/>
    <property type="project" value="GO_Central"/>
</dbReference>
<dbReference type="FunFam" id="3.10.170.20:FF:000003">
    <property type="entry name" value="GP63-like"/>
    <property type="match status" value="1"/>
</dbReference>
<dbReference type="GO" id="GO:0006508">
    <property type="term" value="P:proteolysis"/>
    <property type="evidence" value="ECO:0007669"/>
    <property type="project" value="UniProtKB-KW"/>
</dbReference>
<comment type="cofactor">
    <cofactor evidence="8">
        <name>Zn(2+)</name>
        <dbReference type="ChEBI" id="CHEBI:29105"/>
    </cofactor>
    <text evidence="8">Binds 1 zinc ion per subunit.</text>
</comment>
<dbReference type="Proteomes" id="UP000001542">
    <property type="component" value="Unassembled WGS sequence"/>
</dbReference>
<dbReference type="Gene3D" id="3.10.170.20">
    <property type="match status" value="1"/>
</dbReference>
<accession>A2ER93</accession>
<sequence>MQNVTRAFQKSKFHRNLKNVEWKNIRIQLDYNYIDTTKDDGHTCKRKGQQVTYQRTSFTCTDDQVLSKSKIKAIKGTLNNVKTYLEKLLYVIPYDSKIKYKDYVRWYGKETDFGLQSATGVDIVLPILSRPRRSNDATLASAVALSLAQSSSRPIFGVVFLNPQQVPTEIQNENSKDCRFFYTCVHEIFHALGISGSLYNAYHPHESTDPHPQITCSIRKYGRNFKFLVTPYAHKYAVKRFGVEKFIGDNGECPSGLEIEDGGGSGTAGSHLEARTYMSDLMVGATIQTQSGPFSRLTDAVLAILLDTGNYKVNWKMGQPLVWGNPESIDGKQIKNFAIGPPQTVFPKYYMRDFSKQEMWYESFDFKFSGPTPGRVSLQVSNELLQFYDPKGIGVSDVDVYDYIPFYFPNNVCPKGQAILPSTNLQYHKCGEYSCNEYESFTIKVNKDERGTQWEDVTCTKENASQVISKPFRFYARKISCVDPERFCRSVKLNEMKFVVDPFKAETMQLDSNSSATIEPESGEDQIPSDGDNAEKPGTGEMPGSEEKPGSGETPGSGSDENKSSNGENGGTNGSNGKEGGSSNEEKDKKKKLIIIGVCAGVAALIVIVIVAVFVGYAIRNAKEQVYHDDSDANYIV</sequence>
<dbReference type="GO" id="GO:0046872">
    <property type="term" value="F:metal ion binding"/>
    <property type="evidence" value="ECO:0007669"/>
    <property type="project" value="UniProtKB-KW"/>
</dbReference>
<evidence type="ECO:0000256" key="6">
    <source>
        <dbReference type="ARBA" id="ARBA00023049"/>
    </source>
</evidence>
<organism evidence="11 12">
    <name type="scientific">Trichomonas vaginalis (strain ATCC PRA-98 / G3)</name>
    <dbReference type="NCBI Taxonomy" id="412133"/>
    <lineage>
        <taxon>Eukaryota</taxon>
        <taxon>Metamonada</taxon>
        <taxon>Parabasalia</taxon>
        <taxon>Trichomonadida</taxon>
        <taxon>Trichomonadidae</taxon>
        <taxon>Trichomonas</taxon>
    </lineage>
</organism>
<protein>
    <submittedName>
        <fullName evidence="11">GP63-like</fullName>
    </submittedName>
</protein>
<keyword evidence="12" id="KW-1185">Reference proteome</keyword>
<feature type="compositionally biased region" description="Gly residues" evidence="9">
    <location>
        <begin position="568"/>
        <end position="580"/>
    </location>
</feature>
<evidence type="ECO:0000256" key="3">
    <source>
        <dbReference type="ARBA" id="ARBA00022723"/>
    </source>
</evidence>
<dbReference type="eggNOG" id="KOG2556">
    <property type="taxonomic scope" value="Eukaryota"/>
</dbReference>
<dbReference type="InterPro" id="IPR001577">
    <property type="entry name" value="Peptidase_M8"/>
</dbReference>
<evidence type="ECO:0000256" key="10">
    <source>
        <dbReference type="SAM" id="Phobius"/>
    </source>
</evidence>
<feature type="binding site" evidence="8">
    <location>
        <position position="190"/>
    </location>
    <ligand>
        <name>Zn(2+)</name>
        <dbReference type="ChEBI" id="CHEBI:29105"/>
        <note>catalytic</note>
    </ligand>
</feature>
<proteinExistence type="inferred from homology"/>
<feature type="region of interest" description="Disordered" evidence="9">
    <location>
        <begin position="511"/>
        <end position="587"/>
    </location>
</feature>
<dbReference type="GO" id="GO:0004222">
    <property type="term" value="F:metalloendopeptidase activity"/>
    <property type="evidence" value="ECO:0007669"/>
    <property type="project" value="InterPro"/>
</dbReference>